<dbReference type="Proteomes" id="UP000237822">
    <property type="component" value="Unassembled WGS sequence"/>
</dbReference>
<dbReference type="AlphaFoldDB" id="A0A2T0U8A6"/>
<dbReference type="EMBL" id="PVTI01000025">
    <property type="protein sequence ID" value="PRY54137.1"/>
    <property type="molecule type" value="Genomic_DNA"/>
</dbReference>
<feature type="transmembrane region" description="Helical" evidence="2">
    <location>
        <begin position="41"/>
        <end position="60"/>
    </location>
</feature>
<dbReference type="OrthoDB" id="4843498at2"/>
<feature type="compositionally biased region" description="Polar residues" evidence="1">
    <location>
        <begin position="1"/>
        <end position="12"/>
    </location>
</feature>
<gene>
    <name evidence="3" type="ORF">BCF74_12547</name>
</gene>
<evidence type="ECO:0000256" key="1">
    <source>
        <dbReference type="SAM" id="MobiDB-lite"/>
    </source>
</evidence>
<dbReference type="RefSeq" id="WP_146132976.1">
    <property type="nucleotide sequence ID" value="NZ_PVTI01000025.1"/>
</dbReference>
<comment type="caution">
    <text evidence="3">The sequence shown here is derived from an EMBL/GenBank/DDBJ whole genome shotgun (WGS) entry which is preliminary data.</text>
</comment>
<evidence type="ECO:0000313" key="4">
    <source>
        <dbReference type="Proteomes" id="UP000237822"/>
    </source>
</evidence>
<organism evidence="3 4">
    <name type="scientific">Knoellia remsis</name>
    <dbReference type="NCBI Taxonomy" id="407159"/>
    <lineage>
        <taxon>Bacteria</taxon>
        <taxon>Bacillati</taxon>
        <taxon>Actinomycetota</taxon>
        <taxon>Actinomycetes</taxon>
        <taxon>Micrococcales</taxon>
        <taxon>Intrasporangiaceae</taxon>
        <taxon>Knoellia</taxon>
    </lineage>
</organism>
<feature type="region of interest" description="Disordered" evidence="1">
    <location>
        <begin position="1"/>
        <end position="22"/>
    </location>
</feature>
<keyword evidence="2" id="KW-1133">Transmembrane helix</keyword>
<keyword evidence="4" id="KW-1185">Reference proteome</keyword>
<accession>A0A2T0U8A6</accession>
<protein>
    <recommendedName>
        <fullName evidence="5">PH (Pleckstrin Homology) domain-containing protein</fullName>
    </recommendedName>
</protein>
<proteinExistence type="predicted"/>
<reference evidence="3 4" key="1">
    <citation type="submission" date="2018-03" db="EMBL/GenBank/DDBJ databases">
        <title>Genomic Encyclopedia of Archaeal and Bacterial Type Strains, Phase II (KMG-II): from individual species to whole genera.</title>
        <authorList>
            <person name="Goeker M."/>
        </authorList>
    </citation>
    <scope>NUCLEOTIDE SEQUENCE [LARGE SCALE GENOMIC DNA]</scope>
    <source>
        <strain evidence="3 4">ATCC BAA-1496</strain>
    </source>
</reference>
<feature type="transmembrane region" description="Helical" evidence="2">
    <location>
        <begin position="66"/>
        <end position="86"/>
    </location>
</feature>
<sequence>MTQSPVDSTTRKSPAMSDATPADATALGAPRYRSVVRPMKPLVVVGALIATVGVVCALSIASLGGWSVLVGLLTLLVLGGLGWLVARGPVIVTVTDAAVRVTYPLAAKTVPMSDVTDVGVGDHVDGVGYGWGVRWEGRGKWAYRVGGPMATLVHRGGRLGVSVADPHEFVEAVVEARGKLA</sequence>
<name>A0A2T0U8A6_9MICO</name>
<evidence type="ECO:0008006" key="5">
    <source>
        <dbReference type="Google" id="ProtNLM"/>
    </source>
</evidence>
<evidence type="ECO:0000256" key="2">
    <source>
        <dbReference type="SAM" id="Phobius"/>
    </source>
</evidence>
<evidence type="ECO:0000313" key="3">
    <source>
        <dbReference type="EMBL" id="PRY54137.1"/>
    </source>
</evidence>
<keyword evidence="2" id="KW-0812">Transmembrane</keyword>
<keyword evidence="2" id="KW-0472">Membrane</keyword>